<evidence type="ECO:0000256" key="11">
    <source>
        <dbReference type="ARBA" id="ARBA00022946"/>
    </source>
</evidence>
<evidence type="ECO:0000256" key="5">
    <source>
        <dbReference type="ARBA" id="ARBA00018058"/>
    </source>
</evidence>
<evidence type="ECO:0000256" key="12">
    <source>
        <dbReference type="ARBA" id="ARBA00022963"/>
    </source>
</evidence>
<evidence type="ECO:0000256" key="14">
    <source>
        <dbReference type="ARBA" id="ARBA00023128"/>
    </source>
</evidence>
<keyword evidence="9 20" id="KW-0067">ATP-binding</keyword>
<gene>
    <name evidence="25" type="primary">LOC111146952</name>
</gene>
<comment type="cofactor">
    <cofactor evidence="1">
        <name>biotin</name>
        <dbReference type="ChEBI" id="CHEBI:57586"/>
    </cofactor>
</comment>
<sequence length="656" mass="72006">MAGLWVRMAVLVAAGRRGRRWPQPLLRGAALWTLKTFDKILIANRGEIACRVIKTCKKMGIKTVAIHSDVDASSVHVKMADEAVCVGPAPTSQSYLNMDAIMEAIKKTRAQAVHPGYGFLSENKEFAKYLAAAEVVFIGPDTHAIQAMGDKIESKLLAKKAKVNTIPGFDGVIKDADEAVRIAREIGYPVMIKASAGGGGKGMRIAWDDEETRDGFRFSSQEAASSFGDDRLLIEKFIDNPRHIEIQVLGDKHGNALWLNERECSVQRRNQKVVEEAPSIFLDSETRRAMGEQAVALAKAVKYSSAGTVEFLVDSKKNFYFLEMNTRLQDPYKSFGLPSIGRLSQYEEPIHLPGVRVDSGIQPGSDISIYYDPMISKLITYGSDRTEALKRMEDALDNYVIRGVTHNIALLREVIINSRFIEGDINTKFLSDVYPDGFKGHKLTEGERNQLLAIASSLFVAFQLRAQHFPEHKNSRVPIIKPQVANWELSVKLHDEVHTVVASNSGPTFSVEVDGSKLNVTGTWNLASPLLSVNVDGTQRTVQCLSREAGGNMSIQFLGTVYQVHILTKLAAELNKFMLEKVAEDTSSILRSPMPGVVVAVSVKPGDSVAEGQEICVIEAMKMQNSMTAGKTGKVKSVHCKAGDTVGEGDLLVELE</sequence>
<dbReference type="InterPro" id="IPR011764">
    <property type="entry name" value="Biotin_carboxylation_dom"/>
</dbReference>
<evidence type="ECO:0000256" key="13">
    <source>
        <dbReference type="ARBA" id="ARBA00023098"/>
    </source>
</evidence>
<evidence type="ECO:0000256" key="4">
    <source>
        <dbReference type="ARBA" id="ARBA00013050"/>
    </source>
</evidence>
<keyword evidence="6" id="KW-0436">Ligase</keyword>
<evidence type="ECO:0000256" key="1">
    <source>
        <dbReference type="ARBA" id="ARBA00001953"/>
    </source>
</evidence>
<comment type="pathway">
    <text evidence="3">Metabolic intermediate metabolism; propanoyl-CoA degradation; succinyl-CoA from propanoyl-CoA: step 1/3.</text>
</comment>
<proteinExistence type="predicted"/>
<keyword evidence="16" id="KW-0092">Biotin</keyword>
<dbReference type="PROSITE" id="PS00866">
    <property type="entry name" value="CPSASE_1"/>
    <property type="match status" value="1"/>
</dbReference>
<dbReference type="GO" id="GO:0016042">
    <property type="term" value="P:lipid catabolic process"/>
    <property type="evidence" value="ECO:0007669"/>
    <property type="project" value="UniProtKB-KW"/>
</dbReference>
<dbReference type="InterPro" id="IPR005482">
    <property type="entry name" value="Biotin_COase_C"/>
</dbReference>
<comment type="subcellular location">
    <subcellularLocation>
        <location evidence="2">Mitochondrion matrix</location>
    </subcellularLocation>
</comment>
<dbReference type="InterPro" id="IPR013815">
    <property type="entry name" value="ATP_grasp_subdomain_1"/>
</dbReference>
<keyword evidence="8 20" id="KW-0547">Nucleotide-binding</keyword>
<dbReference type="InterPro" id="IPR001882">
    <property type="entry name" value="Biotin_BS"/>
</dbReference>
<dbReference type="InterPro" id="IPR016185">
    <property type="entry name" value="PreATP-grasp_dom_sf"/>
</dbReference>
<keyword evidence="10" id="KW-0460">Magnesium</keyword>
<evidence type="ECO:0000259" key="23">
    <source>
        <dbReference type="PROSITE" id="PS50979"/>
    </source>
</evidence>
<reference evidence="25" key="1">
    <citation type="submission" date="2025-08" db="UniProtKB">
        <authorList>
            <consortium name="RefSeq"/>
        </authorList>
    </citation>
    <scope>IDENTIFICATION</scope>
    <source>
        <tissue evidence="25">Blood</tissue>
    </source>
</reference>
<dbReference type="InterPro" id="IPR011053">
    <property type="entry name" value="Single_hybrid_motif"/>
</dbReference>
<evidence type="ECO:0000256" key="19">
    <source>
        <dbReference type="ARBA" id="ARBA00049495"/>
    </source>
</evidence>
<dbReference type="GeneID" id="111146952"/>
<dbReference type="SUPFAM" id="SSF51246">
    <property type="entry name" value="Rudiment single hybrid motif"/>
    <property type="match status" value="1"/>
</dbReference>
<dbReference type="InterPro" id="IPR041265">
    <property type="entry name" value="PCC_BT"/>
</dbReference>
<dbReference type="InterPro" id="IPR005479">
    <property type="entry name" value="CPAse_ATP-bd"/>
</dbReference>
<dbReference type="EC" id="6.4.1.3" evidence="4"/>
<dbReference type="Pfam" id="PF02785">
    <property type="entry name" value="Biotin_carb_C"/>
    <property type="match status" value="1"/>
</dbReference>
<comment type="catalytic activity">
    <reaction evidence="18">
        <text>butanoyl-CoA + hydrogencarbonate + ATP = (2S)-ethylmalonyl-CoA + ADP + phosphate + H(+)</text>
        <dbReference type="Rhea" id="RHEA:59520"/>
        <dbReference type="ChEBI" id="CHEBI:15378"/>
        <dbReference type="ChEBI" id="CHEBI:17544"/>
        <dbReference type="ChEBI" id="CHEBI:30616"/>
        <dbReference type="ChEBI" id="CHEBI:43474"/>
        <dbReference type="ChEBI" id="CHEBI:57371"/>
        <dbReference type="ChEBI" id="CHEBI:60909"/>
        <dbReference type="ChEBI" id="CHEBI:456216"/>
    </reaction>
    <physiologicalReaction direction="left-to-right" evidence="18">
        <dbReference type="Rhea" id="RHEA:59521"/>
    </physiologicalReaction>
</comment>
<dbReference type="SUPFAM" id="SSF51230">
    <property type="entry name" value="Single hybrid motif"/>
    <property type="match status" value="1"/>
</dbReference>
<dbReference type="PROSITE" id="PS00867">
    <property type="entry name" value="CPSASE_2"/>
    <property type="match status" value="1"/>
</dbReference>
<keyword evidence="11" id="KW-0809">Transit peptide</keyword>
<feature type="domain" description="ATP-grasp" evidence="22">
    <location>
        <begin position="155"/>
        <end position="354"/>
    </location>
</feature>
<evidence type="ECO:0000256" key="16">
    <source>
        <dbReference type="ARBA" id="ARBA00023267"/>
    </source>
</evidence>
<keyword evidence="15" id="KW-0464">Manganese</keyword>
<evidence type="ECO:0000313" key="24">
    <source>
        <dbReference type="Proteomes" id="UP000248482"/>
    </source>
</evidence>
<dbReference type="GO" id="GO:0005759">
    <property type="term" value="C:mitochondrial matrix"/>
    <property type="evidence" value="ECO:0007669"/>
    <property type="project" value="UniProtKB-SubCell"/>
</dbReference>
<keyword evidence="13" id="KW-0443">Lipid metabolism</keyword>
<evidence type="ECO:0000256" key="3">
    <source>
        <dbReference type="ARBA" id="ARBA00005060"/>
    </source>
</evidence>
<dbReference type="FunFam" id="3.30.1490.20:FF:000003">
    <property type="entry name" value="acetyl-CoA carboxylase isoform X1"/>
    <property type="match status" value="1"/>
</dbReference>
<dbReference type="PROSITE" id="PS50979">
    <property type="entry name" value="BC"/>
    <property type="match status" value="1"/>
</dbReference>
<dbReference type="Gene3D" id="2.40.50.100">
    <property type="match status" value="1"/>
</dbReference>
<dbReference type="PANTHER" id="PTHR18866:SF33">
    <property type="entry name" value="METHYLCROTONOYL-COA CARBOXYLASE SUBUNIT ALPHA, MITOCHONDRIAL-RELATED"/>
    <property type="match status" value="1"/>
</dbReference>
<evidence type="ECO:0000256" key="8">
    <source>
        <dbReference type="ARBA" id="ARBA00022741"/>
    </source>
</evidence>
<evidence type="ECO:0000256" key="20">
    <source>
        <dbReference type="PROSITE-ProRule" id="PRU00409"/>
    </source>
</evidence>
<evidence type="ECO:0000256" key="17">
    <source>
        <dbReference type="ARBA" id="ARBA00031557"/>
    </source>
</evidence>
<keyword evidence="12" id="KW-0442">Lipid degradation</keyword>
<dbReference type="Gene3D" id="3.30.470.20">
    <property type="entry name" value="ATP-grasp fold, B domain"/>
    <property type="match status" value="2"/>
</dbReference>
<evidence type="ECO:0000256" key="18">
    <source>
        <dbReference type="ARBA" id="ARBA00048208"/>
    </source>
</evidence>
<dbReference type="FunFam" id="3.40.50.20:FF:000010">
    <property type="entry name" value="Propionyl-CoA carboxylase subunit alpha"/>
    <property type="match status" value="1"/>
</dbReference>
<accession>A0A2Y9JBK6</accession>
<dbReference type="GO" id="GO:0046872">
    <property type="term" value="F:metal ion binding"/>
    <property type="evidence" value="ECO:0007669"/>
    <property type="project" value="UniProtKB-KW"/>
</dbReference>
<dbReference type="Pfam" id="PF00289">
    <property type="entry name" value="Biotin_carb_N"/>
    <property type="match status" value="1"/>
</dbReference>
<dbReference type="UniPathway" id="UPA00945">
    <property type="reaction ID" value="UER00908"/>
</dbReference>
<dbReference type="CTD" id="5095"/>
<dbReference type="InterPro" id="IPR000089">
    <property type="entry name" value="Biotin_lipoyl"/>
</dbReference>
<dbReference type="CDD" id="cd06850">
    <property type="entry name" value="biotinyl_domain"/>
    <property type="match status" value="1"/>
</dbReference>
<dbReference type="SUPFAM" id="SSF52440">
    <property type="entry name" value="PreATP-grasp domain"/>
    <property type="match status" value="1"/>
</dbReference>
<dbReference type="PANTHER" id="PTHR18866">
    <property type="entry name" value="CARBOXYLASE:PYRUVATE/ACETYL-COA/PROPIONYL-COA CARBOXYLASE"/>
    <property type="match status" value="1"/>
</dbReference>
<dbReference type="SUPFAM" id="SSF56059">
    <property type="entry name" value="Glutathione synthetase ATP-binding domain-like"/>
    <property type="match status" value="1"/>
</dbReference>
<evidence type="ECO:0000313" key="25">
    <source>
        <dbReference type="RefSeq" id="XP_022358412.1"/>
    </source>
</evidence>
<evidence type="ECO:0000259" key="21">
    <source>
        <dbReference type="PROSITE" id="PS50968"/>
    </source>
</evidence>
<dbReference type="AlphaFoldDB" id="A0A2Y9JBK6"/>
<dbReference type="FunFam" id="2.40.50.100:FF:000029">
    <property type="entry name" value="propionyl-CoA carboxylase alpha chain, mitochondrial"/>
    <property type="match status" value="1"/>
</dbReference>
<evidence type="ECO:0000256" key="6">
    <source>
        <dbReference type="ARBA" id="ARBA00022598"/>
    </source>
</evidence>
<dbReference type="Pfam" id="PF02786">
    <property type="entry name" value="CPSase_L_D2"/>
    <property type="match status" value="1"/>
</dbReference>
<name>A0A2Y9JBK6_ENHLU</name>
<dbReference type="GO" id="GO:0005524">
    <property type="term" value="F:ATP binding"/>
    <property type="evidence" value="ECO:0007669"/>
    <property type="project" value="UniProtKB-UniRule"/>
</dbReference>
<dbReference type="InterPro" id="IPR050856">
    <property type="entry name" value="Biotin_carboxylase_complex"/>
</dbReference>
<dbReference type="PROSITE" id="PS50968">
    <property type="entry name" value="BIOTINYL_LIPOYL"/>
    <property type="match status" value="1"/>
</dbReference>
<organism evidence="24 25">
    <name type="scientific">Enhydra lutris kenyoni</name>
    <name type="common">northern sea otter</name>
    <dbReference type="NCBI Taxonomy" id="391180"/>
    <lineage>
        <taxon>Eukaryota</taxon>
        <taxon>Metazoa</taxon>
        <taxon>Chordata</taxon>
        <taxon>Craniata</taxon>
        <taxon>Vertebrata</taxon>
        <taxon>Euteleostomi</taxon>
        <taxon>Mammalia</taxon>
        <taxon>Eutheria</taxon>
        <taxon>Laurasiatheria</taxon>
        <taxon>Carnivora</taxon>
        <taxon>Caniformia</taxon>
        <taxon>Musteloidea</taxon>
        <taxon>Mustelidae</taxon>
        <taxon>Lutrinae</taxon>
        <taxon>Enhydra</taxon>
    </lineage>
</organism>
<evidence type="ECO:0000256" key="7">
    <source>
        <dbReference type="ARBA" id="ARBA00022723"/>
    </source>
</evidence>
<dbReference type="SMART" id="SM00878">
    <property type="entry name" value="Biotin_carb_C"/>
    <property type="match status" value="1"/>
</dbReference>
<dbReference type="RefSeq" id="XP_022358412.1">
    <property type="nucleotide sequence ID" value="XM_022502704.1"/>
</dbReference>
<comment type="catalytic activity">
    <reaction evidence="19">
        <text>propanoyl-CoA + hydrogencarbonate + ATP = (S)-methylmalonyl-CoA + ADP + phosphate + H(+)</text>
        <dbReference type="Rhea" id="RHEA:23720"/>
        <dbReference type="ChEBI" id="CHEBI:15378"/>
        <dbReference type="ChEBI" id="CHEBI:17544"/>
        <dbReference type="ChEBI" id="CHEBI:30616"/>
        <dbReference type="ChEBI" id="CHEBI:43474"/>
        <dbReference type="ChEBI" id="CHEBI:57327"/>
        <dbReference type="ChEBI" id="CHEBI:57392"/>
        <dbReference type="ChEBI" id="CHEBI:456216"/>
        <dbReference type="EC" id="6.4.1.3"/>
    </reaction>
    <physiologicalReaction direction="left-to-right" evidence="19">
        <dbReference type="Rhea" id="RHEA:23721"/>
    </physiologicalReaction>
</comment>
<evidence type="ECO:0000256" key="2">
    <source>
        <dbReference type="ARBA" id="ARBA00004305"/>
    </source>
</evidence>
<evidence type="ECO:0000256" key="10">
    <source>
        <dbReference type="ARBA" id="ARBA00022842"/>
    </source>
</evidence>
<evidence type="ECO:0000259" key="22">
    <source>
        <dbReference type="PROSITE" id="PS50975"/>
    </source>
</evidence>
<dbReference type="InterPro" id="IPR005481">
    <property type="entry name" value="BC-like_N"/>
</dbReference>
<dbReference type="Pfam" id="PF00364">
    <property type="entry name" value="Biotin_lipoyl"/>
    <property type="match status" value="1"/>
</dbReference>
<evidence type="ECO:0000256" key="9">
    <source>
        <dbReference type="ARBA" id="ARBA00022840"/>
    </source>
</evidence>
<feature type="domain" description="Biotin carboxylation" evidence="23">
    <location>
        <begin position="36"/>
        <end position="435"/>
    </location>
</feature>
<keyword evidence="14" id="KW-0496">Mitochondrion</keyword>
<dbReference type="Pfam" id="PF18140">
    <property type="entry name" value="PCC_BT"/>
    <property type="match status" value="1"/>
</dbReference>
<dbReference type="GO" id="GO:0004658">
    <property type="term" value="F:propionyl-CoA carboxylase activity"/>
    <property type="evidence" value="ECO:0007669"/>
    <property type="project" value="UniProtKB-EC"/>
</dbReference>
<dbReference type="PROSITE" id="PS50975">
    <property type="entry name" value="ATP_GRASP"/>
    <property type="match status" value="1"/>
</dbReference>
<feature type="domain" description="Lipoyl-binding" evidence="21">
    <location>
        <begin position="580"/>
        <end position="656"/>
    </location>
</feature>
<evidence type="ECO:0000256" key="15">
    <source>
        <dbReference type="ARBA" id="ARBA00023211"/>
    </source>
</evidence>
<dbReference type="Gene3D" id="3.30.700.30">
    <property type="match status" value="1"/>
</dbReference>
<dbReference type="InterPro" id="IPR011054">
    <property type="entry name" value="Rudment_hybrid_motif"/>
</dbReference>
<keyword evidence="7" id="KW-0479">Metal-binding</keyword>
<dbReference type="InterPro" id="IPR011761">
    <property type="entry name" value="ATP-grasp"/>
</dbReference>
<dbReference type="PROSITE" id="PS00188">
    <property type="entry name" value="BIOTIN"/>
    <property type="match status" value="1"/>
</dbReference>
<dbReference type="Gene3D" id="3.30.1490.20">
    <property type="entry name" value="ATP-grasp fold, A domain"/>
    <property type="match status" value="1"/>
</dbReference>
<dbReference type="Gene3D" id="3.40.50.20">
    <property type="match status" value="1"/>
</dbReference>
<dbReference type="Proteomes" id="UP000248482">
    <property type="component" value="Unplaced"/>
</dbReference>
<protein>
    <recommendedName>
        <fullName evidence="5">Propionyl-CoA carboxylase alpha chain, mitochondrial</fullName>
        <ecNumber evidence="4">6.4.1.3</ecNumber>
    </recommendedName>
    <alternativeName>
        <fullName evidence="17">Propanoyl-CoA:carbon dioxide ligase subunit alpha</fullName>
    </alternativeName>
</protein>
<keyword evidence="24" id="KW-1185">Reference proteome</keyword>